<accession>A0AAE9XIB3</accession>
<keyword evidence="5 6" id="KW-0472">Membrane</keyword>
<comment type="subcellular location">
    <subcellularLocation>
        <location evidence="1">Membrane</location>
        <topology evidence="1">Multi-pass membrane protein</topology>
    </subcellularLocation>
</comment>
<evidence type="ECO:0000256" key="4">
    <source>
        <dbReference type="ARBA" id="ARBA00022989"/>
    </source>
</evidence>
<sequence length="129" mass="14995">MLKKLINQFIKFGFVGVAAAIIDFGLLTILTEFFDIYYLISAAISFIVSTIFNYVASMTFVFESKYGKEQRHKEAMIFVALSVVGLILNQVMMWFFVDITNIYYIFAKVLATIIVMIWNFVSRKIWLEK</sequence>
<name>A0AAE9XIB3_9LACT</name>
<dbReference type="EMBL" id="CP116590">
    <property type="protein sequence ID" value="WCG37361.1"/>
    <property type="molecule type" value="Genomic_DNA"/>
</dbReference>
<evidence type="ECO:0000256" key="5">
    <source>
        <dbReference type="ARBA" id="ARBA00023136"/>
    </source>
</evidence>
<evidence type="ECO:0000256" key="3">
    <source>
        <dbReference type="ARBA" id="ARBA00022692"/>
    </source>
</evidence>
<feature type="transmembrane region" description="Helical" evidence="6">
    <location>
        <begin position="36"/>
        <end position="56"/>
    </location>
</feature>
<dbReference type="Proteomes" id="UP001179483">
    <property type="component" value="Chromosome"/>
</dbReference>
<reference evidence="8" key="1">
    <citation type="submission" date="2023-01" db="EMBL/GenBank/DDBJ databases">
        <title>Oxazolidinone resistance genes in florfenicol resistant enterococci from beef cattle and veal calves at slaughter.</title>
        <authorList>
            <person name="Biggel M."/>
        </authorList>
    </citation>
    <scope>NUCLEOTIDE SEQUENCE</scope>
    <source>
        <strain evidence="8">K79-1</strain>
    </source>
</reference>
<feature type="transmembrane region" description="Helical" evidence="6">
    <location>
        <begin position="12"/>
        <end position="30"/>
    </location>
</feature>
<evidence type="ECO:0000313" key="8">
    <source>
        <dbReference type="EMBL" id="WCG37361.1"/>
    </source>
</evidence>
<dbReference type="GO" id="GO:0005886">
    <property type="term" value="C:plasma membrane"/>
    <property type="evidence" value="ECO:0007669"/>
    <property type="project" value="TreeGrafter"/>
</dbReference>
<dbReference type="InterPro" id="IPR007267">
    <property type="entry name" value="GtrA_DPMS_TM"/>
</dbReference>
<dbReference type="Pfam" id="PF04138">
    <property type="entry name" value="GtrA_DPMS_TM"/>
    <property type="match status" value="1"/>
</dbReference>
<dbReference type="PANTHER" id="PTHR38459:SF1">
    <property type="entry name" value="PROPHAGE BACTOPRENOL-LINKED GLUCOSE TRANSLOCASE HOMOLOG"/>
    <property type="match status" value="1"/>
</dbReference>
<keyword evidence="3 6" id="KW-0812">Transmembrane</keyword>
<evidence type="ECO:0000256" key="2">
    <source>
        <dbReference type="ARBA" id="ARBA00009399"/>
    </source>
</evidence>
<evidence type="ECO:0000256" key="6">
    <source>
        <dbReference type="SAM" id="Phobius"/>
    </source>
</evidence>
<evidence type="ECO:0000313" key="9">
    <source>
        <dbReference type="Proteomes" id="UP001179483"/>
    </source>
</evidence>
<keyword evidence="4 6" id="KW-1133">Transmembrane helix</keyword>
<dbReference type="AlphaFoldDB" id="A0AAE9XIB3"/>
<protein>
    <submittedName>
        <fullName evidence="8">GtrA family protein</fullName>
    </submittedName>
</protein>
<dbReference type="RefSeq" id="WP_065419885.1">
    <property type="nucleotide sequence ID" value="NZ_CP116590.1"/>
</dbReference>
<comment type="similarity">
    <text evidence="2">Belongs to the GtrA family.</text>
</comment>
<feature type="transmembrane region" description="Helical" evidence="6">
    <location>
        <begin position="102"/>
        <end position="121"/>
    </location>
</feature>
<organism evidence="8 9">
    <name type="scientific">Aerococcus urinaeequi</name>
    <dbReference type="NCBI Taxonomy" id="51665"/>
    <lineage>
        <taxon>Bacteria</taxon>
        <taxon>Bacillati</taxon>
        <taxon>Bacillota</taxon>
        <taxon>Bacilli</taxon>
        <taxon>Lactobacillales</taxon>
        <taxon>Aerococcaceae</taxon>
        <taxon>Aerococcus</taxon>
    </lineage>
</organism>
<proteinExistence type="inferred from homology"/>
<feature type="transmembrane region" description="Helical" evidence="6">
    <location>
        <begin position="77"/>
        <end position="96"/>
    </location>
</feature>
<dbReference type="GO" id="GO:0000271">
    <property type="term" value="P:polysaccharide biosynthetic process"/>
    <property type="evidence" value="ECO:0007669"/>
    <property type="project" value="InterPro"/>
</dbReference>
<dbReference type="PANTHER" id="PTHR38459">
    <property type="entry name" value="PROPHAGE BACTOPRENOL-LINKED GLUCOSE TRANSLOCASE HOMOLOG"/>
    <property type="match status" value="1"/>
</dbReference>
<gene>
    <name evidence="8" type="ORF">PML80_07490</name>
</gene>
<evidence type="ECO:0000259" key="7">
    <source>
        <dbReference type="Pfam" id="PF04138"/>
    </source>
</evidence>
<evidence type="ECO:0000256" key="1">
    <source>
        <dbReference type="ARBA" id="ARBA00004141"/>
    </source>
</evidence>
<feature type="domain" description="GtrA/DPMS transmembrane" evidence="7">
    <location>
        <begin position="11"/>
        <end position="126"/>
    </location>
</feature>
<dbReference type="InterPro" id="IPR051401">
    <property type="entry name" value="GtrA_CellWall_Glycosyl"/>
</dbReference>